<dbReference type="Gene3D" id="1.10.189.10">
    <property type="entry name" value="Pyruvate Phosphate Dikinase, domain 2"/>
    <property type="match status" value="1"/>
</dbReference>
<evidence type="ECO:0000313" key="3">
    <source>
        <dbReference type="Proteomes" id="UP000179807"/>
    </source>
</evidence>
<dbReference type="Gene3D" id="3.50.30.10">
    <property type="entry name" value="Phosphohistidine domain"/>
    <property type="match status" value="1"/>
</dbReference>
<protein>
    <submittedName>
        <fullName evidence="2">Pyruvate phosphate dikinase</fullName>
    </submittedName>
</protein>
<dbReference type="SUPFAM" id="SSF52009">
    <property type="entry name" value="Phosphohistidine domain"/>
    <property type="match status" value="1"/>
</dbReference>
<dbReference type="EMBL" id="MLAK01001056">
    <property type="protein sequence ID" value="OHS98436.1"/>
    <property type="molecule type" value="Genomic_DNA"/>
</dbReference>
<dbReference type="Proteomes" id="UP000179807">
    <property type="component" value="Unassembled WGS sequence"/>
</dbReference>
<dbReference type="InterPro" id="IPR036637">
    <property type="entry name" value="Phosphohistidine_dom_sf"/>
</dbReference>
<dbReference type="SUPFAM" id="SSF56059">
    <property type="entry name" value="Glutathione synthetase ATP-binding domain-like"/>
    <property type="match status" value="1"/>
</dbReference>
<dbReference type="Gene3D" id="3.30.470.20">
    <property type="entry name" value="ATP-grasp fold, B domain"/>
    <property type="match status" value="1"/>
</dbReference>
<dbReference type="VEuPathDB" id="TrichDB:TRFO_35178"/>
<organism evidence="2 3">
    <name type="scientific">Tritrichomonas foetus</name>
    <dbReference type="NCBI Taxonomy" id="1144522"/>
    <lineage>
        <taxon>Eukaryota</taxon>
        <taxon>Metamonada</taxon>
        <taxon>Parabasalia</taxon>
        <taxon>Tritrichomonadida</taxon>
        <taxon>Tritrichomonadidae</taxon>
        <taxon>Tritrichomonas</taxon>
    </lineage>
</organism>
<dbReference type="InterPro" id="IPR040442">
    <property type="entry name" value="Pyrv_kinase-like_dom_sf"/>
</dbReference>
<dbReference type="Pfam" id="PF02896">
    <property type="entry name" value="PEP-utilizers_C"/>
    <property type="match status" value="1"/>
</dbReference>
<dbReference type="PANTHER" id="PTHR22931">
    <property type="entry name" value="PHOSPHOENOLPYRUVATE DIKINASE-RELATED"/>
    <property type="match status" value="1"/>
</dbReference>
<name>A0A1J4JMF0_9EUKA</name>
<feature type="domain" description="PEP-utilising enzyme C-terminal" evidence="1">
    <location>
        <begin position="284"/>
        <end position="631"/>
    </location>
</feature>
<dbReference type="AlphaFoldDB" id="A0A1J4JMF0"/>
<dbReference type="InterPro" id="IPR000121">
    <property type="entry name" value="PEP_util_C"/>
</dbReference>
<dbReference type="RefSeq" id="XP_068351573.1">
    <property type="nucleotide sequence ID" value="XM_068510108.1"/>
</dbReference>
<dbReference type="GO" id="GO:0050242">
    <property type="term" value="F:pyruvate, phosphate dikinase activity"/>
    <property type="evidence" value="ECO:0007669"/>
    <property type="project" value="InterPro"/>
</dbReference>
<dbReference type="InterPro" id="IPR015813">
    <property type="entry name" value="Pyrv/PenolPyrv_kinase-like_dom"/>
</dbReference>
<dbReference type="PANTHER" id="PTHR22931:SF9">
    <property type="entry name" value="PYRUVATE, PHOSPHATE DIKINASE 1, CHLOROPLASTIC"/>
    <property type="match status" value="1"/>
</dbReference>
<dbReference type="Gene3D" id="3.20.20.60">
    <property type="entry name" value="Phosphoenolpyruvate-binding domains"/>
    <property type="match status" value="1"/>
</dbReference>
<proteinExistence type="predicted"/>
<keyword evidence="3" id="KW-1185">Reference proteome</keyword>
<sequence>MPMLFGNRSITTSSTVLATRNLVTGEPNINGEFAVNATCRDIVISQRDPLPLETLSKENSDVFNKINNIAKTLEKYFKKPQIIDYIYENGEVYVIQSNNAQLTAPGRFRAAKDMVDSGIITKAESLNNFEPADVAQLLAPSLTNAEPTPFCKGIPSGKACVVGKVCLTNESVLEAAKKGESPIFFKKSIASTDFEALMASSAVVTNIGTDYSFVSAVTRLFRKTAAIGCEGLIVDLENNVVKCGSNTLNVGDKVTVTGTGSVLVDEQELFNPEKHEDEFAKEVLTWADEVRQDKINVFTIADTSSEVQKAVEIGSDGVGTLSLEPFFEGDDRRFVTDVIDPTNEEGVNSFETHLTSKLKEIFSSIGSKAITIRLFDPELTSYLDKPMELAKEIGVLRAQKDRDGDNFASQEELDSKIAELDSMKKAHRANPAIGSRSIRLLVARPELMNAELKSILNAAKEARGSGADPHTRILIPYVSDYREVSNLMKQFEALSLEIGEKAKIGIEIDTPRACLTTAKLAELTDFLIFSVPLLTNVTFALDRTEAEKQLLETYKEKKLLTNVYNGVQASVSELMKICVQEAKQTKTECEIGLFSEEFHNPKVISHYSELGINSFICKAPAVPVARLCAAKTLIESQ</sequence>
<evidence type="ECO:0000259" key="1">
    <source>
        <dbReference type="Pfam" id="PF02896"/>
    </source>
</evidence>
<dbReference type="GeneID" id="94844812"/>
<dbReference type="GO" id="GO:0016301">
    <property type="term" value="F:kinase activity"/>
    <property type="evidence" value="ECO:0007669"/>
    <property type="project" value="UniProtKB-KW"/>
</dbReference>
<evidence type="ECO:0000313" key="2">
    <source>
        <dbReference type="EMBL" id="OHS98436.1"/>
    </source>
</evidence>
<gene>
    <name evidence="2" type="primary">ppdK</name>
    <name evidence="2" type="ORF">TRFO_35178</name>
</gene>
<dbReference type="SUPFAM" id="SSF51621">
    <property type="entry name" value="Phosphoenolpyruvate/pyruvate domain"/>
    <property type="match status" value="1"/>
</dbReference>
<accession>A0A1J4JMF0</accession>
<keyword evidence="2" id="KW-0670">Pyruvate</keyword>
<dbReference type="InterPro" id="IPR010121">
    <property type="entry name" value="Pyruvate_phosphate_dikinase"/>
</dbReference>
<reference evidence="2" key="1">
    <citation type="submission" date="2016-10" db="EMBL/GenBank/DDBJ databases">
        <authorList>
            <person name="Benchimol M."/>
            <person name="Almeida L.G."/>
            <person name="Vasconcelos A.T."/>
            <person name="Perreira-Neves A."/>
            <person name="Rosa I.A."/>
            <person name="Tasca T."/>
            <person name="Bogo M.R."/>
            <person name="de Souza W."/>
        </authorList>
    </citation>
    <scope>NUCLEOTIDE SEQUENCE [LARGE SCALE GENOMIC DNA]</scope>
    <source>
        <strain evidence="2">K</strain>
    </source>
</reference>
<comment type="caution">
    <text evidence="2">The sequence shown here is derived from an EMBL/GenBank/DDBJ whole genome shotgun (WGS) entry which is preliminary data.</text>
</comment>